<reference evidence="1 3" key="1">
    <citation type="submission" date="2015-09" db="EMBL/GenBank/DDBJ databases">
        <authorList>
            <consortium name="Pathogen Informatics"/>
        </authorList>
    </citation>
    <scope>NUCLEOTIDE SEQUENCE [LARGE SCALE GENOMIC DNA]</scope>
    <source>
        <strain evidence="1 3">2789STDY5834942</strain>
    </source>
</reference>
<dbReference type="AlphaFoldDB" id="A0A174LYC7"/>
<dbReference type="EMBL" id="QSJZ01000003">
    <property type="protein sequence ID" value="RHE24361.1"/>
    <property type="molecule type" value="Genomic_DNA"/>
</dbReference>
<dbReference type="Proteomes" id="UP000095788">
    <property type="component" value="Unassembled WGS sequence"/>
</dbReference>
<sequence length="100" mass="11511">MGERYLERIVASGIKIGTIQTLKALGLLPEVVTISQAEKIYGRRLITEWRSKEWIKFYPAKNKERGKYYVKMSELETASAMMDIHNKVPANIIKVLMQVP</sequence>
<reference evidence="2 4" key="2">
    <citation type="submission" date="2018-08" db="EMBL/GenBank/DDBJ databases">
        <title>A genome reference for cultivated species of the human gut microbiota.</title>
        <authorList>
            <person name="Zou Y."/>
            <person name="Xue W."/>
            <person name="Luo G."/>
        </authorList>
    </citation>
    <scope>NUCLEOTIDE SEQUENCE [LARGE SCALE GENOMIC DNA]</scope>
    <source>
        <strain evidence="2 4">AM29-12AC</strain>
    </source>
</reference>
<name>A0A174LYC7_BACUN</name>
<dbReference type="RefSeq" id="WP_007557958.1">
    <property type="nucleotide sequence ID" value="NZ_CZBF01000001.1"/>
</dbReference>
<evidence type="ECO:0000313" key="1">
    <source>
        <dbReference type="EMBL" id="CUP29113.1"/>
    </source>
</evidence>
<dbReference type="EMBL" id="CZBF01000001">
    <property type="protein sequence ID" value="CUP29113.1"/>
    <property type="molecule type" value="Genomic_DNA"/>
</dbReference>
<dbReference type="GeneID" id="43183199"/>
<organism evidence="1 3">
    <name type="scientific">Bacteroides uniformis</name>
    <dbReference type="NCBI Taxonomy" id="820"/>
    <lineage>
        <taxon>Bacteria</taxon>
        <taxon>Pseudomonadati</taxon>
        <taxon>Bacteroidota</taxon>
        <taxon>Bacteroidia</taxon>
        <taxon>Bacteroidales</taxon>
        <taxon>Bacteroidaceae</taxon>
        <taxon>Bacteroides</taxon>
    </lineage>
</organism>
<evidence type="ECO:0000313" key="4">
    <source>
        <dbReference type="Proteomes" id="UP000283601"/>
    </source>
</evidence>
<evidence type="ECO:0000313" key="2">
    <source>
        <dbReference type="EMBL" id="RHE24361.1"/>
    </source>
</evidence>
<accession>A0A174LYC7</accession>
<protein>
    <submittedName>
        <fullName evidence="1">Uncharacterized protein</fullName>
    </submittedName>
</protein>
<gene>
    <name evidence="2" type="ORF">DW758_06375</name>
    <name evidence="1" type="ORF">ERS852554_00236</name>
</gene>
<proteinExistence type="predicted"/>
<dbReference type="Proteomes" id="UP000283601">
    <property type="component" value="Unassembled WGS sequence"/>
</dbReference>
<evidence type="ECO:0000313" key="3">
    <source>
        <dbReference type="Proteomes" id="UP000095788"/>
    </source>
</evidence>